<proteinExistence type="predicted"/>
<evidence type="ECO:0000313" key="2">
    <source>
        <dbReference type="Proteomes" id="UP001500751"/>
    </source>
</evidence>
<accession>A0ABP5FQE3</accession>
<dbReference type="InterPro" id="IPR011050">
    <property type="entry name" value="Pectin_lyase_fold/virulence"/>
</dbReference>
<gene>
    <name evidence="1" type="ORF">GCM10009839_34770</name>
</gene>
<organism evidence="1 2">
    <name type="scientific">Catenulispora yoronensis</name>
    <dbReference type="NCBI Taxonomy" id="450799"/>
    <lineage>
        <taxon>Bacteria</taxon>
        <taxon>Bacillati</taxon>
        <taxon>Actinomycetota</taxon>
        <taxon>Actinomycetes</taxon>
        <taxon>Catenulisporales</taxon>
        <taxon>Catenulisporaceae</taxon>
        <taxon>Catenulispora</taxon>
    </lineage>
</organism>
<keyword evidence="2" id="KW-1185">Reference proteome</keyword>
<protein>
    <recommendedName>
        <fullName evidence="3">Right handed beta helix domain-containing protein</fullName>
    </recommendedName>
</protein>
<comment type="caution">
    <text evidence="1">The sequence shown here is derived from an EMBL/GenBank/DDBJ whole genome shotgun (WGS) entry which is preliminary data.</text>
</comment>
<name>A0ABP5FQE3_9ACTN</name>
<evidence type="ECO:0008006" key="3">
    <source>
        <dbReference type="Google" id="ProtNLM"/>
    </source>
</evidence>
<dbReference type="EMBL" id="BAAAQN010000018">
    <property type="protein sequence ID" value="GAA2031814.1"/>
    <property type="molecule type" value="Genomic_DNA"/>
</dbReference>
<dbReference type="SUPFAM" id="SSF51126">
    <property type="entry name" value="Pectin lyase-like"/>
    <property type="match status" value="1"/>
</dbReference>
<evidence type="ECO:0000313" key="1">
    <source>
        <dbReference type="EMBL" id="GAA2031814.1"/>
    </source>
</evidence>
<reference evidence="2" key="1">
    <citation type="journal article" date="2019" name="Int. J. Syst. Evol. Microbiol.">
        <title>The Global Catalogue of Microorganisms (GCM) 10K type strain sequencing project: providing services to taxonomists for standard genome sequencing and annotation.</title>
        <authorList>
            <consortium name="The Broad Institute Genomics Platform"/>
            <consortium name="The Broad Institute Genome Sequencing Center for Infectious Disease"/>
            <person name="Wu L."/>
            <person name="Ma J."/>
        </authorList>
    </citation>
    <scope>NUCLEOTIDE SEQUENCE [LARGE SCALE GENOMIC DNA]</scope>
    <source>
        <strain evidence="2">JCM 16014</strain>
    </source>
</reference>
<sequence>MISGWDLTGSLDVYANNVTIIDSRITSKNWWAINLRKGYTNLRVLHTTLIGTSTGGIDNGGADYGVSNNSDGSFEVGWCDISQFGAAVSTGHGNVHDNFAHNQAMFINLGHEWVHTDSIISSGDDTGGLVIRHNTLINEDPIDKGASASVGLFADDGPVANTTVDDNWLAGGSYAFYGGDAGAHNIKVTNNVFSTEVHPNGGYYGFVAKWNASGAGNVWSGNKTSDGHVVTP</sequence>
<dbReference type="Proteomes" id="UP001500751">
    <property type="component" value="Unassembled WGS sequence"/>
</dbReference>